<dbReference type="PANTHER" id="PTHR37815:SF3">
    <property type="entry name" value="UPF0397 PROTEIN SPR0429"/>
    <property type="match status" value="1"/>
</dbReference>
<keyword evidence="5" id="KW-1185">Reference proteome</keyword>
<organism evidence="4 5">
    <name type="scientific">Erysipelothrix larvae</name>
    <dbReference type="NCBI Taxonomy" id="1514105"/>
    <lineage>
        <taxon>Bacteria</taxon>
        <taxon>Bacillati</taxon>
        <taxon>Bacillota</taxon>
        <taxon>Erysipelotrichia</taxon>
        <taxon>Erysipelotrichales</taxon>
        <taxon>Erysipelotrichaceae</taxon>
        <taxon>Erysipelothrix</taxon>
    </lineage>
</organism>
<dbReference type="AlphaFoldDB" id="A0A0X8H027"/>
<protein>
    <recommendedName>
        <fullName evidence="6">ECF transporter S component</fullName>
    </recommendedName>
</protein>
<dbReference type="Pfam" id="PF07155">
    <property type="entry name" value="ECF-ribofla_trS"/>
    <property type="match status" value="1"/>
</dbReference>
<proteinExistence type="predicted"/>
<feature type="transmembrane region" description="Helical" evidence="3">
    <location>
        <begin position="12"/>
        <end position="34"/>
    </location>
</feature>
<dbReference type="Proteomes" id="UP000063781">
    <property type="component" value="Chromosome"/>
</dbReference>
<keyword evidence="2 3" id="KW-1133">Transmembrane helix</keyword>
<keyword evidence="1 3" id="KW-0812">Transmembrane</keyword>
<evidence type="ECO:0000256" key="3">
    <source>
        <dbReference type="SAM" id="Phobius"/>
    </source>
</evidence>
<feature type="transmembrane region" description="Helical" evidence="3">
    <location>
        <begin position="46"/>
        <end position="70"/>
    </location>
</feature>
<reference evidence="4 5" key="1">
    <citation type="submission" date="2015-10" db="EMBL/GenBank/DDBJ databases">
        <title>Erysipelothrix larvae sp. LV19 isolated from the larval gut of the rhinoceros beetle, Trypoxylus dichotomus.</title>
        <authorList>
            <person name="Lim S."/>
            <person name="Kim B.-C."/>
        </authorList>
    </citation>
    <scope>NUCLEOTIDE SEQUENCE [LARGE SCALE GENOMIC DNA]</scope>
    <source>
        <strain evidence="4 5">LV19</strain>
    </source>
</reference>
<keyword evidence="3" id="KW-0472">Membrane</keyword>
<evidence type="ECO:0000256" key="1">
    <source>
        <dbReference type="ARBA" id="ARBA00022692"/>
    </source>
</evidence>
<dbReference type="RefSeq" id="WP_067632416.1">
    <property type="nucleotide sequence ID" value="NZ_CP013213.1"/>
</dbReference>
<evidence type="ECO:0000313" key="5">
    <source>
        <dbReference type="Proteomes" id="UP000063781"/>
    </source>
</evidence>
<dbReference type="STRING" id="1514105.AOC36_05975"/>
<feature type="transmembrane region" description="Helical" evidence="3">
    <location>
        <begin position="134"/>
        <end position="159"/>
    </location>
</feature>
<dbReference type="Gene3D" id="1.10.1760.20">
    <property type="match status" value="1"/>
</dbReference>
<evidence type="ECO:0000256" key="2">
    <source>
        <dbReference type="ARBA" id="ARBA00022989"/>
    </source>
</evidence>
<dbReference type="PANTHER" id="PTHR37815">
    <property type="entry name" value="UPF0397 PROTEIN BC_2624-RELATED"/>
    <property type="match status" value="1"/>
</dbReference>
<dbReference type="KEGG" id="erl:AOC36_05975"/>
<evidence type="ECO:0008006" key="6">
    <source>
        <dbReference type="Google" id="ProtNLM"/>
    </source>
</evidence>
<accession>A0A0X8H027</accession>
<evidence type="ECO:0000313" key="4">
    <source>
        <dbReference type="EMBL" id="AMC93545.1"/>
    </source>
</evidence>
<dbReference type="EMBL" id="CP013213">
    <property type="protein sequence ID" value="AMC93545.1"/>
    <property type="molecule type" value="Genomic_DNA"/>
</dbReference>
<feature type="transmembrane region" description="Helical" evidence="3">
    <location>
        <begin position="76"/>
        <end position="97"/>
    </location>
</feature>
<dbReference type="OrthoDB" id="411368at2"/>
<name>A0A0X8H027_9FIRM</name>
<sequence>MKKNYEIKRTQTIVYIALMTALVTSVTIFTAVAFPNGGYFNLGDVVIAILATIAPVRQVLVAAALGSALADLLTGYAHYMLFTAFIKGSEVLVIYIFRKLLKTKLYPIPFLLSAMLMLVGYGIVDSFILGDYAFFASIAANLTQGIVAFVVPTAVYPWIRKTDFSIKGMVS</sequence>
<gene>
    <name evidence="4" type="ORF">AOC36_05975</name>
</gene>
<dbReference type="InterPro" id="IPR009825">
    <property type="entry name" value="ECF_substrate-spec-like"/>
</dbReference>
<dbReference type="GO" id="GO:0016020">
    <property type="term" value="C:membrane"/>
    <property type="evidence" value="ECO:0007669"/>
    <property type="project" value="InterPro"/>
</dbReference>
<feature type="transmembrane region" description="Helical" evidence="3">
    <location>
        <begin position="109"/>
        <end position="128"/>
    </location>
</feature>